<comment type="caution">
    <text evidence="2">The sequence shown here is derived from an EMBL/GenBank/DDBJ whole genome shotgun (WGS) entry which is preliminary data.</text>
</comment>
<evidence type="ECO:0000313" key="2">
    <source>
        <dbReference type="EMBL" id="MDJ1159900.1"/>
    </source>
</evidence>
<dbReference type="Pfam" id="PF03358">
    <property type="entry name" value="FMN_red"/>
    <property type="match status" value="1"/>
</dbReference>
<dbReference type="InterPro" id="IPR005025">
    <property type="entry name" value="FMN_Rdtase-like_dom"/>
</dbReference>
<dbReference type="SUPFAM" id="SSF52218">
    <property type="entry name" value="Flavoproteins"/>
    <property type="match status" value="1"/>
</dbReference>
<keyword evidence="2" id="KW-0560">Oxidoreductase</keyword>
<proteinExistence type="predicted"/>
<protein>
    <submittedName>
        <fullName evidence="2">NADPH-dependent FMN reductase</fullName>
        <ecNumber evidence="2">1.-.-.-</ecNumber>
    </submittedName>
</protein>
<sequence>MTKLIGISGSLRRGSFNTALLRATSQLVPDDTVLAVETIHGIPLYDGDVEAAEGIPERVAALKEAIVAADGLLLVTPEYNNSLPGVFKNAIDWLSRPPADIGRVFGGKPVALMGASPGGFGTILSQNAWLPVFHTLGVNFWSGGRLLVSRAQSLFGEDGVLSDQRTRTQVQNFMAGFVGFVRSQQDLSAKMAP</sequence>
<gene>
    <name evidence="2" type="ORF">QNA08_16910</name>
</gene>
<dbReference type="EMBL" id="JASJEV010000014">
    <property type="protein sequence ID" value="MDJ1159900.1"/>
    <property type="molecule type" value="Genomic_DNA"/>
</dbReference>
<dbReference type="InterPro" id="IPR050712">
    <property type="entry name" value="NAD(P)H-dep_reductase"/>
</dbReference>
<dbReference type="Proteomes" id="UP001321492">
    <property type="component" value="Unassembled WGS sequence"/>
</dbReference>
<reference evidence="2 3" key="1">
    <citation type="submission" date="2023-05" db="EMBL/GenBank/DDBJ databases">
        <title>Chelatococcus sp. nov., a moderately thermophilic bacterium isolated from hot spring microbial mat.</title>
        <authorList>
            <person name="Hu C.-J."/>
            <person name="Li W.-J."/>
        </authorList>
    </citation>
    <scope>NUCLEOTIDE SEQUENCE [LARGE SCALE GENOMIC DNA]</scope>
    <source>
        <strain evidence="2 3">SYSU G07232</strain>
    </source>
</reference>
<keyword evidence="3" id="KW-1185">Reference proteome</keyword>
<dbReference type="RefSeq" id="WP_283741899.1">
    <property type="nucleotide sequence ID" value="NZ_JASJEV010000014.1"/>
</dbReference>
<organism evidence="2 3">
    <name type="scientific">Chelatococcus albus</name>
    <dbReference type="NCBI Taxonomy" id="3047466"/>
    <lineage>
        <taxon>Bacteria</taxon>
        <taxon>Pseudomonadati</taxon>
        <taxon>Pseudomonadota</taxon>
        <taxon>Alphaproteobacteria</taxon>
        <taxon>Hyphomicrobiales</taxon>
        <taxon>Chelatococcaceae</taxon>
        <taxon>Chelatococcus</taxon>
    </lineage>
</organism>
<feature type="domain" description="NADPH-dependent FMN reductase-like" evidence="1">
    <location>
        <begin position="2"/>
        <end position="151"/>
    </location>
</feature>
<name>A0ABT7AKJ4_9HYPH</name>
<accession>A0ABT7AKJ4</accession>
<dbReference type="PANTHER" id="PTHR30543:SF21">
    <property type="entry name" value="NAD(P)H-DEPENDENT FMN REDUCTASE LOT6"/>
    <property type="match status" value="1"/>
</dbReference>
<dbReference type="Gene3D" id="3.40.50.360">
    <property type="match status" value="1"/>
</dbReference>
<dbReference type="GO" id="GO:0016491">
    <property type="term" value="F:oxidoreductase activity"/>
    <property type="evidence" value="ECO:0007669"/>
    <property type="project" value="UniProtKB-KW"/>
</dbReference>
<evidence type="ECO:0000259" key="1">
    <source>
        <dbReference type="Pfam" id="PF03358"/>
    </source>
</evidence>
<dbReference type="InterPro" id="IPR029039">
    <property type="entry name" value="Flavoprotein-like_sf"/>
</dbReference>
<dbReference type="PANTHER" id="PTHR30543">
    <property type="entry name" value="CHROMATE REDUCTASE"/>
    <property type="match status" value="1"/>
</dbReference>
<evidence type="ECO:0000313" key="3">
    <source>
        <dbReference type="Proteomes" id="UP001321492"/>
    </source>
</evidence>
<dbReference type="EC" id="1.-.-.-" evidence="2"/>